<organism evidence="1 2">
    <name type="scientific">Thelephora ganbajun</name>
    <name type="common">Ganba fungus</name>
    <dbReference type="NCBI Taxonomy" id="370292"/>
    <lineage>
        <taxon>Eukaryota</taxon>
        <taxon>Fungi</taxon>
        <taxon>Dikarya</taxon>
        <taxon>Basidiomycota</taxon>
        <taxon>Agaricomycotina</taxon>
        <taxon>Agaricomycetes</taxon>
        <taxon>Thelephorales</taxon>
        <taxon>Thelephoraceae</taxon>
        <taxon>Thelephora</taxon>
    </lineage>
</organism>
<gene>
    <name evidence="1" type="ORF">BDM02DRAFT_3267913</name>
</gene>
<comment type="caution">
    <text evidence="1">The sequence shown here is derived from an EMBL/GenBank/DDBJ whole genome shotgun (WGS) entry which is preliminary data.</text>
</comment>
<protein>
    <submittedName>
        <fullName evidence="1">Uncharacterized protein</fullName>
    </submittedName>
</protein>
<proteinExistence type="predicted"/>
<evidence type="ECO:0000313" key="2">
    <source>
        <dbReference type="Proteomes" id="UP000886501"/>
    </source>
</evidence>
<accession>A0ACB6ZLQ7</accession>
<name>A0ACB6ZLQ7_THEGA</name>
<reference evidence="1" key="2">
    <citation type="journal article" date="2020" name="Nat. Commun.">
        <title>Large-scale genome sequencing of mycorrhizal fungi provides insights into the early evolution of symbiotic traits.</title>
        <authorList>
            <person name="Miyauchi S."/>
            <person name="Kiss E."/>
            <person name="Kuo A."/>
            <person name="Drula E."/>
            <person name="Kohler A."/>
            <person name="Sanchez-Garcia M."/>
            <person name="Morin E."/>
            <person name="Andreopoulos B."/>
            <person name="Barry K.W."/>
            <person name="Bonito G."/>
            <person name="Buee M."/>
            <person name="Carver A."/>
            <person name="Chen C."/>
            <person name="Cichocki N."/>
            <person name="Clum A."/>
            <person name="Culley D."/>
            <person name="Crous P.W."/>
            <person name="Fauchery L."/>
            <person name="Girlanda M."/>
            <person name="Hayes R.D."/>
            <person name="Keri Z."/>
            <person name="LaButti K."/>
            <person name="Lipzen A."/>
            <person name="Lombard V."/>
            <person name="Magnuson J."/>
            <person name="Maillard F."/>
            <person name="Murat C."/>
            <person name="Nolan M."/>
            <person name="Ohm R.A."/>
            <person name="Pangilinan J."/>
            <person name="Pereira M.F."/>
            <person name="Perotto S."/>
            <person name="Peter M."/>
            <person name="Pfister S."/>
            <person name="Riley R."/>
            <person name="Sitrit Y."/>
            <person name="Stielow J.B."/>
            <person name="Szollosi G."/>
            <person name="Zifcakova L."/>
            <person name="Stursova M."/>
            <person name="Spatafora J.W."/>
            <person name="Tedersoo L."/>
            <person name="Vaario L.M."/>
            <person name="Yamada A."/>
            <person name="Yan M."/>
            <person name="Wang P."/>
            <person name="Xu J."/>
            <person name="Bruns T."/>
            <person name="Baldrian P."/>
            <person name="Vilgalys R."/>
            <person name="Dunand C."/>
            <person name="Henrissat B."/>
            <person name="Grigoriev I.V."/>
            <person name="Hibbett D."/>
            <person name="Nagy L.G."/>
            <person name="Martin F.M."/>
        </authorList>
    </citation>
    <scope>NUCLEOTIDE SEQUENCE</scope>
    <source>
        <strain evidence="1">P2</strain>
    </source>
</reference>
<dbReference type="Proteomes" id="UP000886501">
    <property type="component" value="Unassembled WGS sequence"/>
</dbReference>
<reference evidence="1" key="1">
    <citation type="submission" date="2019-10" db="EMBL/GenBank/DDBJ databases">
        <authorList>
            <consortium name="DOE Joint Genome Institute"/>
            <person name="Kuo A."/>
            <person name="Miyauchi S."/>
            <person name="Kiss E."/>
            <person name="Drula E."/>
            <person name="Kohler A."/>
            <person name="Sanchez-Garcia M."/>
            <person name="Andreopoulos B."/>
            <person name="Barry K.W."/>
            <person name="Bonito G."/>
            <person name="Buee M."/>
            <person name="Carver A."/>
            <person name="Chen C."/>
            <person name="Cichocki N."/>
            <person name="Clum A."/>
            <person name="Culley D."/>
            <person name="Crous P.W."/>
            <person name="Fauchery L."/>
            <person name="Girlanda M."/>
            <person name="Hayes R."/>
            <person name="Keri Z."/>
            <person name="Labutti K."/>
            <person name="Lipzen A."/>
            <person name="Lombard V."/>
            <person name="Magnuson J."/>
            <person name="Maillard F."/>
            <person name="Morin E."/>
            <person name="Murat C."/>
            <person name="Nolan M."/>
            <person name="Ohm R."/>
            <person name="Pangilinan J."/>
            <person name="Pereira M."/>
            <person name="Perotto S."/>
            <person name="Peter M."/>
            <person name="Riley R."/>
            <person name="Sitrit Y."/>
            <person name="Stielow B."/>
            <person name="Szollosi G."/>
            <person name="Zifcakova L."/>
            <person name="Stursova M."/>
            <person name="Spatafora J.W."/>
            <person name="Tedersoo L."/>
            <person name="Vaario L.-M."/>
            <person name="Yamada A."/>
            <person name="Yan M."/>
            <person name="Wang P."/>
            <person name="Xu J."/>
            <person name="Bruns T."/>
            <person name="Baldrian P."/>
            <person name="Vilgalys R."/>
            <person name="Henrissat B."/>
            <person name="Grigoriev I.V."/>
            <person name="Hibbett D."/>
            <person name="Nagy L.G."/>
            <person name="Martin F.M."/>
        </authorList>
    </citation>
    <scope>NUCLEOTIDE SEQUENCE</scope>
    <source>
        <strain evidence="1">P2</strain>
    </source>
</reference>
<keyword evidence="2" id="KW-1185">Reference proteome</keyword>
<sequence length="160" mass="17493">MARDFMKIIYIIILCLTIVFAIVELGLASDLIRELNRTNLGFSSPIRPRTRYLVFCSSWGIIAGVFLVIFMALAEAAMAIIFQVIVPGRLRCRVINIINSTMAFAWINWSFVTIGLFLALLLAFFGREEKKDSPNQMGVAPAAGQPASTTPAANGPPPSA</sequence>
<evidence type="ECO:0000313" key="1">
    <source>
        <dbReference type="EMBL" id="KAF9650524.1"/>
    </source>
</evidence>
<dbReference type="EMBL" id="MU117984">
    <property type="protein sequence ID" value="KAF9650524.1"/>
    <property type="molecule type" value="Genomic_DNA"/>
</dbReference>